<proteinExistence type="predicted"/>
<name>A0A432YHV6_9GAMM</name>
<accession>A0A432YHV6</accession>
<dbReference type="EMBL" id="PIPY01000006">
    <property type="protein sequence ID" value="RUO60533.1"/>
    <property type="molecule type" value="Genomic_DNA"/>
</dbReference>
<protein>
    <submittedName>
        <fullName evidence="2">Uncharacterized protein</fullName>
    </submittedName>
</protein>
<evidence type="ECO:0000313" key="2">
    <source>
        <dbReference type="EMBL" id="RUO60533.1"/>
    </source>
</evidence>
<dbReference type="Proteomes" id="UP000288259">
    <property type="component" value="Unassembled WGS sequence"/>
</dbReference>
<evidence type="ECO:0000256" key="1">
    <source>
        <dbReference type="SAM" id="SignalP"/>
    </source>
</evidence>
<feature type="signal peptide" evidence="1">
    <location>
        <begin position="1"/>
        <end position="21"/>
    </location>
</feature>
<keyword evidence="3" id="KW-1185">Reference proteome</keyword>
<reference evidence="3" key="1">
    <citation type="journal article" date="2018" name="Front. Microbiol.">
        <title>Genome-Based Analysis Reveals the Taxonomy and Diversity of the Family Idiomarinaceae.</title>
        <authorList>
            <person name="Liu Y."/>
            <person name="Lai Q."/>
            <person name="Shao Z."/>
        </authorList>
    </citation>
    <scope>NUCLEOTIDE SEQUENCE [LARGE SCALE GENOMIC DNA]</scope>
    <source>
        <strain evidence="3">CVS-6</strain>
    </source>
</reference>
<sequence>MKAIIALITLVAAATATPALANNKAELEAAIGKSLHAQAKQVKHHLDQQSRLQQQRLLAELRGPRLEPELIVAEQRVEVKPSALKGE</sequence>
<comment type="caution">
    <text evidence="2">The sequence shown here is derived from an EMBL/GenBank/DDBJ whole genome shotgun (WGS) entry which is preliminary data.</text>
</comment>
<evidence type="ECO:0000313" key="3">
    <source>
        <dbReference type="Proteomes" id="UP000288259"/>
    </source>
</evidence>
<keyword evidence="1" id="KW-0732">Signal</keyword>
<dbReference type="AlphaFoldDB" id="A0A432YHV6"/>
<organism evidence="2 3">
    <name type="scientific">Pseudidiomarina insulisalsae</name>
    <dbReference type="NCBI Taxonomy" id="575789"/>
    <lineage>
        <taxon>Bacteria</taxon>
        <taxon>Pseudomonadati</taxon>
        <taxon>Pseudomonadota</taxon>
        <taxon>Gammaproteobacteria</taxon>
        <taxon>Alteromonadales</taxon>
        <taxon>Idiomarinaceae</taxon>
        <taxon>Pseudidiomarina</taxon>
    </lineage>
</organism>
<dbReference type="RefSeq" id="WP_126754479.1">
    <property type="nucleotide sequence ID" value="NZ_PIPY01000006.1"/>
</dbReference>
<gene>
    <name evidence="2" type="ORF">CWI71_06610</name>
</gene>
<feature type="chain" id="PRO_5019489938" evidence="1">
    <location>
        <begin position="22"/>
        <end position="87"/>
    </location>
</feature>